<dbReference type="SMART" id="SM00858">
    <property type="entry name" value="SAF"/>
    <property type="match status" value="1"/>
</dbReference>
<name>A0ABS5IRS7_9MICO</name>
<keyword evidence="1" id="KW-0472">Membrane</keyword>
<organism evidence="3 4">
    <name type="scientific">Microbacterium paraoxydans</name>
    <dbReference type="NCBI Taxonomy" id="199592"/>
    <lineage>
        <taxon>Bacteria</taxon>
        <taxon>Bacillati</taxon>
        <taxon>Actinomycetota</taxon>
        <taxon>Actinomycetes</taxon>
        <taxon>Micrococcales</taxon>
        <taxon>Microbacteriaceae</taxon>
        <taxon>Microbacterium</taxon>
    </lineage>
</organism>
<dbReference type="Proteomes" id="UP000678243">
    <property type="component" value="Unassembled WGS sequence"/>
</dbReference>
<proteinExistence type="predicted"/>
<dbReference type="InterPro" id="IPR013974">
    <property type="entry name" value="SAF"/>
</dbReference>
<dbReference type="Pfam" id="PF08666">
    <property type="entry name" value="SAF"/>
    <property type="match status" value="1"/>
</dbReference>
<evidence type="ECO:0000256" key="1">
    <source>
        <dbReference type="SAM" id="Phobius"/>
    </source>
</evidence>
<keyword evidence="4" id="KW-1185">Reference proteome</keyword>
<dbReference type="Gene3D" id="3.90.1210.10">
    <property type="entry name" value="Antifreeze-like/N-acetylneuraminic acid synthase C-terminal domain"/>
    <property type="match status" value="1"/>
</dbReference>
<keyword evidence="1" id="KW-0812">Transmembrane</keyword>
<protein>
    <recommendedName>
        <fullName evidence="2">SAF domain-containing protein</fullName>
    </recommendedName>
</protein>
<evidence type="ECO:0000313" key="4">
    <source>
        <dbReference type="Proteomes" id="UP000678243"/>
    </source>
</evidence>
<evidence type="ECO:0000313" key="3">
    <source>
        <dbReference type="EMBL" id="MBS0025654.1"/>
    </source>
</evidence>
<dbReference type="CDD" id="cd11614">
    <property type="entry name" value="SAF_CpaB_FlgA_like"/>
    <property type="match status" value="1"/>
</dbReference>
<comment type="caution">
    <text evidence="3">The sequence shown here is derived from an EMBL/GenBank/DDBJ whole genome shotgun (WGS) entry which is preliminary data.</text>
</comment>
<keyword evidence="1" id="KW-1133">Transmembrane helix</keyword>
<evidence type="ECO:0000259" key="2">
    <source>
        <dbReference type="SMART" id="SM00858"/>
    </source>
</evidence>
<gene>
    <name evidence="3" type="ORF">KE274_16235</name>
</gene>
<feature type="domain" description="SAF" evidence="2">
    <location>
        <begin position="42"/>
        <end position="104"/>
    </location>
</feature>
<reference evidence="3 4" key="1">
    <citation type="submission" date="2021-04" db="EMBL/GenBank/DDBJ databases">
        <title>Whole genome analysis of root endophytic bacterium Microbacterium paraoxydans ku-mp colonizing RP-bio226 rice variety.</title>
        <authorList>
            <person name="Ulaganathan K."/>
            <person name="Latha B."/>
        </authorList>
    </citation>
    <scope>NUCLEOTIDE SEQUENCE [LARGE SCALE GENOMIC DNA]</scope>
    <source>
        <strain evidence="4">ku-mp</strain>
    </source>
</reference>
<feature type="transmembrane region" description="Helical" evidence="1">
    <location>
        <begin position="15"/>
        <end position="35"/>
    </location>
</feature>
<sequence>MASHSRPRRAFRADLRFLVGIALVLVSITGVWLLVTASDRAEPLLEARRTIARGETLTPDDFEVAQVGLGMLADRYVSPARLRPGQVSTRTLEKGELLPRSAVADAEESSTTTVVIETTPTIPQTVGAGTSIEVWQAAARDDGRSFEAPRILVEDAVVRAVLEKDGMLAESGTRVELVVDRADVADVLAAVTSGAALSVIPVGAGS</sequence>
<accession>A0ABS5IRS7</accession>
<dbReference type="EMBL" id="JAGTUK010000005">
    <property type="protein sequence ID" value="MBS0025654.1"/>
    <property type="molecule type" value="Genomic_DNA"/>
</dbReference>
<dbReference type="RefSeq" id="WP_211545582.1">
    <property type="nucleotide sequence ID" value="NZ_CBDREF010000006.1"/>
</dbReference>